<evidence type="ECO:0000313" key="1">
    <source>
        <dbReference type="EMBL" id="MDO7020238.1"/>
    </source>
</evidence>
<evidence type="ECO:0000313" key="2">
    <source>
        <dbReference type="Proteomes" id="UP001175147"/>
    </source>
</evidence>
<keyword evidence="2" id="KW-1185">Reference proteome</keyword>
<organism evidence="1 2">
    <name type="scientific">Brachyspira innocens</name>
    <dbReference type="NCBI Taxonomy" id="13264"/>
    <lineage>
        <taxon>Bacteria</taxon>
        <taxon>Pseudomonadati</taxon>
        <taxon>Spirochaetota</taxon>
        <taxon>Spirochaetia</taxon>
        <taxon>Brachyspirales</taxon>
        <taxon>Brachyspiraceae</taxon>
        <taxon>Brachyspira</taxon>
    </lineage>
</organism>
<name>A0ABT8YYB0_9SPIR</name>
<sequence>MSINQELANIISNLDDNSLLNNSLQIKELLYSGAVLDDALSEALFVSSVELLEKIKTNPNNYTISNEQIAAINNIISKMELSFMDLE</sequence>
<gene>
    <name evidence="1" type="ORF">Q5M86_05570</name>
</gene>
<dbReference type="RefSeq" id="WP_304384062.1">
    <property type="nucleotide sequence ID" value="NZ_JAUPBL010000001.1"/>
</dbReference>
<protein>
    <submittedName>
        <fullName evidence="1">Uncharacterized protein</fullName>
    </submittedName>
</protein>
<dbReference type="Proteomes" id="UP001175147">
    <property type="component" value="Unassembled WGS sequence"/>
</dbReference>
<dbReference type="EMBL" id="JAUPBM010000053">
    <property type="protein sequence ID" value="MDO7020238.1"/>
    <property type="molecule type" value="Genomic_DNA"/>
</dbReference>
<reference evidence="1" key="1">
    <citation type="submission" date="2023-07" db="EMBL/GenBank/DDBJ databases">
        <title>Mucosal microbiota of week-old chicken and adult hens.</title>
        <authorList>
            <person name="Volf J."/>
            <person name="Karasova D."/>
            <person name="Crhanova M."/>
            <person name="Faldynova M."/>
            <person name="Prikrylova H."/>
            <person name="Zeman M."/>
            <person name="Babak V."/>
            <person name="Rajova J."/>
            <person name="Rychlik I."/>
        </authorList>
    </citation>
    <scope>NUCLEOTIDE SEQUENCE</scope>
    <source>
        <strain evidence="1">ET902</strain>
    </source>
</reference>
<comment type="caution">
    <text evidence="1">The sequence shown here is derived from an EMBL/GenBank/DDBJ whole genome shotgun (WGS) entry which is preliminary data.</text>
</comment>
<proteinExistence type="predicted"/>
<accession>A0ABT8YYB0</accession>